<dbReference type="InterPro" id="IPR051781">
    <property type="entry name" value="Metallo-dep_Hydrolase"/>
</dbReference>
<dbReference type="Proteomes" id="UP001390339">
    <property type="component" value="Unassembled WGS sequence"/>
</dbReference>
<dbReference type="SUPFAM" id="SSF51556">
    <property type="entry name" value="Metallo-dependent hydrolases"/>
    <property type="match status" value="1"/>
</dbReference>
<feature type="domain" description="Amidohydrolase-related" evidence="1">
    <location>
        <begin position="56"/>
        <end position="367"/>
    </location>
</feature>
<dbReference type="Pfam" id="PF01979">
    <property type="entry name" value="Amidohydro_1"/>
    <property type="match status" value="1"/>
</dbReference>
<accession>A0ABR2HMB1</accession>
<dbReference type="Gene3D" id="3.30.110.90">
    <property type="entry name" value="Amidohydrolase"/>
    <property type="match status" value="1"/>
</dbReference>
<reference evidence="2 3" key="1">
    <citation type="journal article" date="2024" name="IMA Fungus">
        <title>Apiospora arundinis, a panoply of carbohydrate-active enzymes and secondary metabolites.</title>
        <authorList>
            <person name="Sorensen T."/>
            <person name="Petersen C."/>
            <person name="Muurmann A.T."/>
            <person name="Christiansen J.V."/>
            <person name="Brundto M.L."/>
            <person name="Overgaard C.K."/>
            <person name="Boysen A.T."/>
            <person name="Wollenberg R.D."/>
            <person name="Larsen T.O."/>
            <person name="Sorensen J.L."/>
            <person name="Nielsen K.L."/>
            <person name="Sondergaard T.E."/>
        </authorList>
    </citation>
    <scope>NUCLEOTIDE SEQUENCE [LARGE SCALE GENOMIC DNA]</scope>
    <source>
        <strain evidence="2 3">AAU 773</strain>
    </source>
</reference>
<organism evidence="2 3">
    <name type="scientific">Apiospora arundinis</name>
    <dbReference type="NCBI Taxonomy" id="335852"/>
    <lineage>
        <taxon>Eukaryota</taxon>
        <taxon>Fungi</taxon>
        <taxon>Dikarya</taxon>
        <taxon>Ascomycota</taxon>
        <taxon>Pezizomycotina</taxon>
        <taxon>Sordariomycetes</taxon>
        <taxon>Xylariomycetidae</taxon>
        <taxon>Amphisphaeriales</taxon>
        <taxon>Apiosporaceae</taxon>
        <taxon>Apiospora</taxon>
    </lineage>
</organism>
<dbReference type="SUPFAM" id="SSF51338">
    <property type="entry name" value="Composite domain of metallo-dependent hydrolases"/>
    <property type="match status" value="1"/>
</dbReference>
<protein>
    <submittedName>
        <fullName evidence="2">Amidohydrolase family protein</fullName>
    </submittedName>
</protein>
<proteinExistence type="predicted"/>
<dbReference type="Gene3D" id="2.30.40.10">
    <property type="entry name" value="Urease, subunit C, domain 1"/>
    <property type="match status" value="1"/>
</dbReference>
<gene>
    <name evidence="2" type="ORF">PGQ11_015695</name>
</gene>
<comment type="caution">
    <text evidence="2">The sequence shown here is derived from an EMBL/GenBank/DDBJ whole genome shotgun (WGS) entry which is preliminary data.</text>
</comment>
<dbReference type="PANTHER" id="PTHR43135">
    <property type="entry name" value="ALPHA-D-RIBOSE 1-METHYLPHOSPHONATE 5-TRIPHOSPHATE DIPHOSPHATASE"/>
    <property type="match status" value="1"/>
</dbReference>
<evidence type="ECO:0000259" key="1">
    <source>
        <dbReference type="Pfam" id="PF01979"/>
    </source>
</evidence>
<dbReference type="InterPro" id="IPR011059">
    <property type="entry name" value="Metal-dep_hydrolase_composite"/>
</dbReference>
<dbReference type="Gene3D" id="1.20.58.520">
    <property type="entry name" value="Amidohydrolase"/>
    <property type="match status" value="1"/>
</dbReference>
<keyword evidence="3" id="KW-1185">Reference proteome</keyword>
<evidence type="ECO:0000313" key="3">
    <source>
        <dbReference type="Proteomes" id="UP001390339"/>
    </source>
</evidence>
<sequence>MGRVIIKNGHVFDGERYMGPKTVVIEGSQISQEGEGDTGNNAGDDGSEVIDATGCTLLPGLIDCHVHIRDEDQLASCASFGVTTVCDMAGIPPRTFQLLRASRGPTRWLGAGLPGFAEGSMHAWLFWMGGMGSRYAIHDAEEAACWVQDRVAQDEVDYLKVIADVPGHDQAVLDRIQQEAARHKKMTVAHASHLAAFPRCLHAGFDVVTHVPLDRPLTEDIVRRMAGQGMVAVPTLTMMEGFSRSWMMRWVLRRNMDFANSLRSVELMQEAGVPILAGTDSNNSGIATVPVGTSLHHELKLLVNAGLDPVQALRAATSLAAEHFALPDRGWVKPGMRADLVLVEGNPIEDISATQNIRKVWSGGQAVAPAKVERGSSICQVM</sequence>
<dbReference type="Gene3D" id="3.40.50.10910">
    <property type="entry name" value="Amidohydrolase"/>
    <property type="match status" value="1"/>
</dbReference>
<dbReference type="InterPro" id="IPR032466">
    <property type="entry name" value="Metal_Hydrolase"/>
</dbReference>
<evidence type="ECO:0000313" key="2">
    <source>
        <dbReference type="EMBL" id="KAK8849215.1"/>
    </source>
</evidence>
<dbReference type="EMBL" id="JAPCWZ010000010">
    <property type="protein sequence ID" value="KAK8849215.1"/>
    <property type="molecule type" value="Genomic_DNA"/>
</dbReference>
<dbReference type="InterPro" id="IPR006680">
    <property type="entry name" value="Amidohydro-rel"/>
</dbReference>
<dbReference type="PANTHER" id="PTHR43135:SF3">
    <property type="entry name" value="ALPHA-D-RIBOSE 1-METHYLPHOSPHONATE 5-TRIPHOSPHATE DIPHOSPHATASE"/>
    <property type="match status" value="1"/>
</dbReference>
<name>A0ABR2HMB1_9PEZI</name>